<dbReference type="EMBL" id="CM007383">
    <property type="protein sequence ID" value="ONK74192.1"/>
    <property type="molecule type" value="Genomic_DNA"/>
</dbReference>
<keyword evidence="2" id="KW-1185">Reference proteome</keyword>
<name>A0A5P1F7M4_ASPOF</name>
<reference evidence="2" key="1">
    <citation type="journal article" date="2017" name="Nat. Commun.">
        <title>The asparagus genome sheds light on the origin and evolution of a young Y chromosome.</title>
        <authorList>
            <person name="Harkess A."/>
            <person name="Zhou J."/>
            <person name="Xu C."/>
            <person name="Bowers J.E."/>
            <person name="Van der Hulst R."/>
            <person name="Ayyampalayam S."/>
            <person name="Mercati F."/>
            <person name="Riccardi P."/>
            <person name="McKain M.R."/>
            <person name="Kakrana A."/>
            <person name="Tang H."/>
            <person name="Ray J."/>
            <person name="Groenendijk J."/>
            <person name="Arikit S."/>
            <person name="Mathioni S.M."/>
            <person name="Nakano M."/>
            <person name="Shan H."/>
            <person name="Telgmann-Rauber A."/>
            <person name="Kanno A."/>
            <person name="Yue Z."/>
            <person name="Chen H."/>
            <person name="Li W."/>
            <person name="Chen Y."/>
            <person name="Xu X."/>
            <person name="Zhang Y."/>
            <person name="Luo S."/>
            <person name="Chen H."/>
            <person name="Gao J."/>
            <person name="Mao Z."/>
            <person name="Pires J.C."/>
            <person name="Luo M."/>
            <person name="Kudrna D."/>
            <person name="Wing R.A."/>
            <person name="Meyers B.C."/>
            <person name="Yi K."/>
            <person name="Kong H."/>
            <person name="Lavrijsen P."/>
            <person name="Sunseri F."/>
            <person name="Falavigna A."/>
            <person name="Ye Y."/>
            <person name="Leebens-Mack J.H."/>
            <person name="Chen G."/>
        </authorList>
    </citation>
    <scope>NUCLEOTIDE SEQUENCE [LARGE SCALE GENOMIC DNA]</scope>
    <source>
        <strain evidence="2">cv. DH0086</strain>
    </source>
</reference>
<gene>
    <name evidence="1" type="ORF">A4U43_C03F3750</name>
</gene>
<proteinExistence type="predicted"/>
<dbReference type="Proteomes" id="UP000243459">
    <property type="component" value="Chromosome 3"/>
</dbReference>
<protein>
    <submittedName>
        <fullName evidence="1">Uncharacterized protein</fullName>
    </submittedName>
</protein>
<evidence type="ECO:0000313" key="2">
    <source>
        <dbReference type="Proteomes" id="UP000243459"/>
    </source>
</evidence>
<evidence type="ECO:0000313" key="1">
    <source>
        <dbReference type="EMBL" id="ONK74192.1"/>
    </source>
</evidence>
<accession>A0A5P1F7M4</accession>
<dbReference type="Gramene" id="ONK74192">
    <property type="protein sequence ID" value="ONK74192"/>
    <property type="gene ID" value="A4U43_C03F3750"/>
</dbReference>
<organism evidence="1 2">
    <name type="scientific">Asparagus officinalis</name>
    <name type="common">Garden asparagus</name>
    <dbReference type="NCBI Taxonomy" id="4686"/>
    <lineage>
        <taxon>Eukaryota</taxon>
        <taxon>Viridiplantae</taxon>
        <taxon>Streptophyta</taxon>
        <taxon>Embryophyta</taxon>
        <taxon>Tracheophyta</taxon>
        <taxon>Spermatophyta</taxon>
        <taxon>Magnoliopsida</taxon>
        <taxon>Liliopsida</taxon>
        <taxon>Asparagales</taxon>
        <taxon>Asparagaceae</taxon>
        <taxon>Asparagoideae</taxon>
        <taxon>Asparagus</taxon>
    </lineage>
</organism>
<dbReference type="AlphaFoldDB" id="A0A5P1F7M4"/>
<sequence>MQKAVNKFQHATTENGREGKPVYLLRELFPFSKFGTSLLSWPRDRISCILSGQSEFSLRAKSSTSLCQNDITGMEINLLSDDHVQNGSDNQELAGSMIEDINPSDAAMKENFFEEKTRVQFDQKAEAEFDTKDDFKVSYILISSSKYS</sequence>